<evidence type="ECO:0000259" key="6">
    <source>
        <dbReference type="PROSITE" id="PS51934"/>
    </source>
</evidence>
<evidence type="ECO:0000313" key="8">
    <source>
        <dbReference type="Proteomes" id="UP000694427"/>
    </source>
</evidence>
<dbReference type="GO" id="GO:0070292">
    <property type="term" value="P:N-acylphosphatidylethanolamine metabolic process"/>
    <property type="evidence" value="ECO:0007669"/>
    <property type="project" value="TreeGrafter"/>
</dbReference>
<feature type="transmembrane region" description="Helical" evidence="5">
    <location>
        <begin position="103"/>
        <end position="122"/>
    </location>
</feature>
<dbReference type="GO" id="GO:0016410">
    <property type="term" value="F:N-acyltransferase activity"/>
    <property type="evidence" value="ECO:0007669"/>
    <property type="project" value="TreeGrafter"/>
</dbReference>
<name>A0A8C1LFZ7_CYPCA</name>
<keyword evidence="2" id="KW-0808">Transferase</keyword>
<dbReference type="Proteomes" id="UP000694427">
    <property type="component" value="Unplaced"/>
</dbReference>
<evidence type="ECO:0000256" key="4">
    <source>
        <dbReference type="ARBA" id="ARBA00023098"/>
    </source>
</evidence>
<evidence type="ECO:0000256" key="1">
    <source>
        <dbReference type="ARBA" id="ARBA00007824"/>
    </source>
</evidence>
<dbReference type="GO" id="GO:0004623">
    <property type="term" value="F:phospholipase A2 activity"/>
    <property type="evidence" value="ECO:0007669"/>
    <property type="project" value="TreeGrafter"/>
</dbReference>
<protein>
    <recommendedName>
        <fullName evidence="6">LRAT domain-containing protein</fullName>
    </recommendedName>
</protein>
<keyword evidence="8" id="KW-1185">Reference proteome</keyword>
<dbReference type="Ensembl" id="ENSCCRT00010067471.1">
    <property type="protein sequence ID" value="ENSCCRP00010061464.1"/>
    <property type="gene ID" value="ENSCCRG00010026135.1"/>
</dbReference>
<keyword evidence="5" id="KW-0812">Transmembrane</keyword>
<dbReference type="InterPro" id="IPR007053">
    <property type="entry name" value="LRAT_dom"/>
</dbReference>
<keyword evidence="4" id="KW-0443">Lipid metabolism</keyword>
<dbReference type="PANTHER" id="PTHR13943">
    <property type="entry name" value="HRAS-LIKE SUPPRESSOR - RELATED"/>
    <property type="match status" value="1"/>
</dbReference>
<sequence length="130" mass="14943">SAPFKFIKNNVIEIFRDGYQHWAIYVGDGYVIHLVTACEVFCLFVITLKKEKLQDVAGNDKYRINNHLDDTYEPRPIEDILQEAERFHCATLVRYGNPQSKQVQFNLAAAALVFGILALATIRKKQNQNQ</sequence>
<keyword evidence="3" id="KW-0378">Hydrolase</keyword>
<keyword evidence="5" id="KW-0472">Membrane</keyword>
<proteinExistence type="inferred from homology"/>
<comment type="similarity">
    <text evidence="1">Belongs to the H-rev107 family.</text>
</comment>
<reference evidence="7" key="2">
    <citation type="submission" date="2025-09" db="UniProtKB">
        <authorList>
            <consortium name="Ensembl"/>
        </authorList>
    </citation>
    <scope>IDENTIFICATION</scope>
</reference>
<dbReference type="InterPro" id="IPR051496">
    <property type="entry name" value="H-rev107_PLA/AT"/>
</dbReference>
<dbReference type="PROSITE" id="PS51934">
    <property type="entry name" value="LRAT"/>
    <property type="match status" value="1"/>
</dbReference>
<feature type="transmembrane region" description="Helical" evidence="5">
    <location>
        <begin position="22"/>
        <end position="46"/>
    </location>
</feature>
<dbReference type="GO" id="GO:0005737">
    <property type="term" value="C:cytoplasm"/>
    <property type="evidence" value="ECO:0007669"/>
    <property type="project" value="TreeGrafter"/>
</dbReference>
<evidence type="ECO:0000256" key="2">
    <source>
        <dbReference type="ARBA" id="ARBA00022679"/>
    </source>
</evidence>
<evidence type="ECO:0000256" key="3">
    <source>
        <dbReference type="ARBA" id="ARBA00022801"/>
    </source>
</evidence>
<evidence type="ECO:0000313" key="7">
    <source>
        <dbReference type="Ensembl" id="ENSCCRP00010061464.1"/>
    </source>
</evidence>
<dbReference type="Pfam" id="PF04970">
    <property type="entry name" value="LRAT"/>
    <property type="match status" value="1"/>
</dbReference>
<feature type="domain" description="LRAT" evidence="6">
    <location>
        <begin position="11"/>
        <end position="102"/>
    </location>
</feature>
<dbReference type="PANTHER" id="PTHR13943:SF31">
    <property type="entry name" value="PHOSPHOLIPASE A AND ACYLTRANSFERASE 3"/>
    <property type="match status" value="1"/>
</dbReference>
<dbReference type="AlphaFoldDB" id="A0A8C1LFZ7"/>
<keyword evidence="5" id="KW-1133">Transmembrane helix</keyword>
<reference evidence="7" key="1">
    <citation type="submission" date="2025-08" db="UniProtKB">
        <authorList>
            <consortium name="Ensembl"/>
        </authorList>
    </citation>
    <scope>IDENTIFICATION</scope>
</reference>
<dbReference type="GO" id="GO:0008970">
    <property type="term" value="F:phospholipase A1 activity"/>
    <property type="evidence" value="ECO:0007669"/>
    <property type="project" value="TreeGrafter"/>
</dbReference>
<organism evidence="7 8">
    <name type="scientific">Cyprinus carpio</name>
    <name type="common">Common carp</name>
    <dbReference type="NCBI Taxonomy" id="7962"/>
    <lineage>
        <taxon>Eukaryota</taxon>
        <taxon>Metazoa</taxon>
        <taxon>Chordata</taxon>
        <taxon>Craniata</taxon>
        <taxon>Vertebrata</taxon>
        <taxon>Euteleostomi</taxon>
        <taxon>Actinopterygii</taxon>
        <taxon>Neopterygii</taxon>
        <taxon>Teleostei</taxon>
        <taxon>Ostariophysi</taxon>
        <taxon>Cypriniformes</taxon>
        <taxon>Cyprinidae</taxon>
        <taxon>Cyprininae</taxon>
        <taxon>Cyprinus</taxon>
    </lineage>
</organism>
<dbReference type="Gene3D" id="3.90.1720.10">
    <property type="entry name" value="endopeptidase domain like (from Nostoc punctiforme)"/>
    <property type="match status" value="1"/>
</dbReference>
<accession>A0A8C1LFZ7</accession>
<evidence type="ECO:0000256" key="5">
    <source>
        <dbReference type="SAM" id="Phobius"/>
    </source>
</evidence>